<dbReference type="PANTHER" id="PTHR30146">
    <property type="entry name" value="LACI-RELATED TRANSCRIPTIONAL REPRESSOR"/>
    <property type="match status" value="1"/>
</dbReference>
<organism evidence="6 7">
    <name type="scientific">Actinomyces bowdenii</name>
    <dbReference type="NCBI Taxonomy" id="131109"/>
    <lineage>
        <taxon>Bacteria</taxon>
        <taxon>Bacillati</taxon>
        <taxon>Actinomycetota</taxon>
        <taxon>Actinomycetes</taxon>
        <taxon>Actinomycetales</taxon>
        <taxon>Actinomycetaceae</taxon>
        <taxon>Actinomyces</taxon>
    </lineage>
</organism>
<dbReference type="Gene3D" id="1.10.260.40">
    <property type="entry name" value="lambda repressor-like DNA-binding domains"/>
    <property type="match status" value="1"/>
</dbReference>
<keyword evidence="3" id="KW-0804">Transcription</keyword>
<dbReference type="InterPro" id="IPR010982">
    <property type="entry name" value="Lambda_DNA-bd_dom_sf"/>
</dbReference>
<evidence type="ECO:0000313" key="6">
    <source>
        <dbReference type="EMBL" id="RRD30669.1"/>
    </source>
</evidence>
<sequence length="376" mass="41075">MAHPDTGPRQQARGGPAMTSDRGRPSRRSAGAPHGDDRRPQDGSGRPVTQFDVARAAGVSRSVVSHVLNRNGRISEETRDRVLRIAQEMDYQPHAAASELASQHSRRVVVILPYLDNPFFDTLVRHLRHHCLKADRSLVVLASDLETGMERATLEEARRMRPTGLVLPGTRLEPEEIERLGRSLPVCLLDRGLSGSPVRTARMDETLAAELVVSHLHEQGHRHLAFLSPAAPMHEHLAAERAGACLQEARRRGMTAQEIQCTGGALMALEAALEGRRRPVAVVTYNDVLAINIVAAAHHLGRRLGPDLAVASYDNTRLASRPEFGLTSVDQRPEQLARAAVELLIDGGTGQAPPTRTVRPSLVVRSSTNRPLKHLS</sequence>
<dbReference type="EMBL" id="RQZC01000001">
    <property type="protein sequence ID" value="RRD30669.1"/>
    <property type="molecule type" value="Genomic_DNA"/>
</dbReference>
<dbReference type="InterPro" id="IPR046335">
    <property type="entry name" value="LacI/GalR-like_sensor"/>
</dbReference>
<feature type="domain" description="HTH lacI-type" evidence="5">
    <location>
        <begin position="48"/>
        <end position="102"/>
    </location>
</feature>
<evidence type="ECO:0000256" key="3">
    <source>
        <dbReference type="ARBA" id="ARBA00023163"/>
    </source>
</evidence>
<dbReference type="SUPFAM" id="SSF53822">
    <property type="entry name" value="Periplasmic binding protein-like I"/>
    <property type="match status" value="1"/>
</dbReference>
<keyword evidence="1" id="KW-0805">Transcription regulation</keyword>
<dbReference type="GO" id="GO:0000976">
    <property type="term" value="F:transcription cis-regulatory region binding"/>
    <property type="evidence" value="ECO:0007669"/>
    <property type="project" value="TreeGrafter"/>
</dbReference>
<dbReference type="InterPro" id="IPR000843">
    <property type="entry name" value="HTH_LacI"/>
</dbReference>
<dbReference type="SUPFAM" id="SSF47413">
    <property type="entry name" value="lambda repressor-like DNA-binding domains"/>
    <property type="match status" value="1"/>
</dbReference>
<dbReference type="CDD" id="cd01392">
    <property type="entry name" value="HTH_LacI"/>
    <property type="match status" value="1"/>
</dbReference>
<dbReference type="GO" id="GO:0003700">
    <property type="term" value="F:DNA-binding transcription factor activity"/>
    <property type="evidence" value="ECO:0007669"/>
    <property type="project" value="TreeGrafter"/>
</dbReference>
<feature type="region of interest" description="Disordered" evidence="4">
    <location>
        <begin position="1"/>
        <end position="48"/>
    </location>
</feature>
<dbReference type="CDD" id="cd06267">
    <property type="entry name" value="PBP1_LacI_sugar_binding-like"/>
    <property type="match status" value="1"/>
</dbReference>
<proteinExistence type="predicted"/>
<dbReference type="SMART" id="SM00354">
    <property type="entry name" value="HTH_LACI"/>
    <property type="match status" value="1"/>
</dbReference>
<gene>
    <name evidence="6" type="ORF">EII10_00680</name>
</gene>
<comment type="caution">
    <text evidence="6">The sequence shown here is derived from an EMBL/GenBank/DDBJ whole genome shotgun (WGS) entry which is preliminary data.</text>
</comment>
<keyword evidence="2" id="KW-0238">DNA-binding</keyword>
<dbReference type="PANTHER" id="PTHR30146:SF145">
    <property type="entry name" value="RIBOSE OPERON REPRESSOR"/>
    <property type="match status" value="1"/>
</dbReference>
<keyword evidence="7" id="KW-1185">Reference proteome</keyword>
<name>A0A3P1V929_9ACTO</name>
<dbReference type="InterPro" id="IPR028082">
    <property type="entry name" value="Peripla_BP_I"/>
</dbReference>
<evidence type="ECO:0000256" key="4">
    <source>
        <dbReference type="SAM" id="MobiDB-lite"/>
    </source>
</evidence>
<dbReference type="PROSITE" id="PS50932">
    <property type="entry name" value="HTH_LACI_2"/>
    <property type="match status" value="1"/>
</dbReference>
<evidence type="ECO:0000256" key="1">
    <source>
        <dbReference type="ARBA" id="ARBA00023015"/>
    </source>
</evidence>
<evidence type="ECO:0000259" key="5">
    <source>
        <dbReference type="PROSITE" id="PS50932"/>
    </source>
</evidence>
<protein>
    <submittedName>
        <fullName evidence="6">LacI family transcriptional regulator</fullName>
    </submittedName>
</protein>
<dbReference type="Gene3D" id="3.40.50.2300">
    <property type="match status" value="2"/>
</dbReference>
<reference evidence="6 7" key="1">
    <citation type="submission" date="2018-11" db="EMBL/GenBank/DDBJ databases">
        <title>Genomes From Bacteria Associated with the Canine Oral Cavity: a Test Case for Automated Genome-Based Taxonomic Assignment.</title>
        <authorList>
            <person name="Coil D.A."/>
            <person name="Jospin G."/>
            <person name="Darling A.E."/>
            <person name="Wallis C."/>
            <person name="Davis I.J."/>
            <person name="Harris S."/>
            <person name="Eisen J.A."/>
            <person name="Holcombe L.J."/>
            <person name="O'Flynn C."/>
        </authorList>
    </citation>
    <scope>NUCLEOTIDE SEQUENCE [LARGE SCALE GENOMIC DNA]</scope>
    <source>
        <strain evidence="6 7">OH5050</strain>
    </source>
</reference>
<dbReference type="Pfam" id="PF00356">
    <property type="entry name" value="LacI"/>
    <property type="match status" value="1"/>
</dbReference>
<dbReference type="OrthoDB" id="37081at2"/>
<evidence type="ECO:0000313" key="7">
    <source>
        <dbReference type="Proteomes" id="UP000271272"/>
    </source>
</evidence>
<evidence type="ECO:0000256" key="2">
    <source>
        <dbReference type="ARBA" id="ARBA00023125"/>
    </source>
</evidence>
<dbReference type="Proteomes" id="UP000271272">
    <property type="component" value="Unassembled WGS sequence"/>
</dbReference>
<dbReference type="AlphaFoldDB" id="A0A3P1V929"/>
<accession>A0A3P1V929</accession>
<dbReference type="Pfam" id="PF13377">
    <property type="entry name" value="Peripla_BP_3"/>
    <property type="match status" value="1"/>
</dbReference>